<gene>
    <name evidence="2" type="ORF">ACFQZ8_19055</name>
</gene>
<evidence type="ECO:0000259" key="1">
    <source>
        <dbReference type="Pfam" id="PF01636"/>
    </source>
</evidence>
<feature type="domain" description="Aminoglycoside phosphotransferase" evidence="1">
    <location>
        <begin position="40"/>
        <end position="139"/>
    </location>
</feature>
<dbReference type="Proteomes" id="UP001597053">
    <property type="component" value="Unassembled WGS sequence"/>
</dbReference>
<dbReference type="SUPFAM" id="SSF56112">
    <property type="entry name" value="Protein kinase-like (PK-like)"/>
    <property type="match status" value="1"/>
</dbReference>
<reference evidence="3" key="1">
    <citation type="journal article" date="2019" name="Int. J. Syst. Evol. Microbiol.">
        <title>The Global Catalogue of Microorganisms (GCM) 10K type strain sequencing project: providing services to taxonomists for standard genome sequencing and annotation.</title>
        <authorList>
            <consortium name="The Broad Institute Genomics Platform"/>
            <consortium name="The Broad Institute Genome Sequencing Center for Infectious Disease"/>
            <person name="Wu L."/>
            <person name="Ma J."/>
        </authorList>
    </citation>
    <scope>NUCLEOTIDE SEQUENCE [LARGE SCALE GENOMIC DNA]</scope>
    <source>
        <strain evidence="3">JCM 32148</strain>
    </source>
</reference>
<name>A0ABW3A582_9ACTN</name>
<evidence type="ECO:0000313" key="2">
    <source>
        <dbReference type="EMBL" id="MFD0786005.1"/>
    </source>
</evidence>
<protein>
    <submittedName>
        <fullName evidence="2">Phosphotransferase</fullName>
    </submittedName>
</protein>
<dbReference type="Gene3D" id="3.30.200.20">
    <property type="entry name" value="Phosphorylase Kinase, domain 1"/>
    <property type="match status" value="1"/>
</dbReference>
<comment type="caution">
    <text evidence="2">The sequence shown here is derived from an EMBL/GenBank/DDBJ whole genome shotgun (WGS) entry which is preliminary data.</text>
</comment>
<keyword evidence="3" id="KW-1185">Reference proteome</keyword>
<proteinExistence type="predicted"/>
<sequence>MIDKPGVDERLLAAEVAAAWAVDVADLVFMPVGLDGHAWAYRVDTSDGRRHFLKLRRGEFSEAAVRLPGFLRAQGVSQAVAPIDLGDGGTGHRFGDYRLLLYPFHDGGSLWGRGLTDHQWIEYGEFLGRLHAVAPSADLAAVLPVETYRSGAGERL</sequence>
<dbReference type="InterPro" id="IPR002575">
    <property type="entry name" value="Aminoglycoside_PTrfase"/>
</dbReference>
<dbReference type="InterPro" id="IPR011009">
    <property type="entry name" value="Kinase-like_dom_sf"/>
</dbReference>
<organism evidence="2 3">
    <name type="scientific">Micromonospora azadirachtae</name>
    <dbReference type="NCBI Taxonomy" id="1970735"/>
    <lineage>
        <taxon>Bacteria</taxon>
        <taxon>Bacillati</taxon>
        <taxon>Actinomycetota</taxon>
        <taxon>Actinomycetes</taxon>
        <taxon>Micromonosporales</taxon>
        <taxon>Micromonosporaceae</taxon>
        <taxon>Micromonospora</taxon>
    </lineage>
</organism>
<dbReference type="EMBL" id="JBHTHM010001101">
    <property type="protein sequence ID" value="MFD0786005.1"/>
    <property type="molecule type" value="Genomic_DNA"/>
</dbReference>
<dbReference type="Pfam" id="PF01636">
    <property type="entry name" value="APH"/>
    <property type="match status" value="1"/>
</dbReference>
<feature type="non-terminal residue" evidence="2">
    <location>
        <position position="156"/>
    </location>
</feature>
<accession>A0ABW3A582</accession>
<evidence type="ECO:0000313" key="3">
    <source>
        <dbReference type="Proteomes" id="UP001597053"/>
    </source>
</evidence>